<dbReference type="InterPro" id="IPR017437">
    <property type="entry name" value="ATP-NAD_kinase_PpnK-typ_C"/>
</dbReference>
<dbReference type="Pfam" id="PF01513">
    <property type="entry name" value="NAD_kinase"/>
    <property type="match status" value="1"/>
</dbReference>
<dbReference type="EC" id="2.7.1.23" evidence="6"/>
<dbReference type="GO" id="GO:0051287">
    <property type="term" value="F:NAD binding"/>
    <property type="evidence" value="ECO:0007669"/>
    <property type="project" value="UniProtKB-ARBA"/>
</dbReference>
<feature type="binding site" evidence="6">
    <location>
        <position position="161"/>
    </location>
    <ligand>
        <name>NAD(+)</name>
        <dbReference type="ChEBI" id="CHEBI:57540"/>
    </ligand>
</feature>
<keyword evidence="2 6" id="KW-0418">Kinase</keyword>
<evidence type="ECO:0000313" key="9">
    <source>
        <dbReference type="Proteomes" id="UP001284901"/>
    </source>
</evidence>
<evidence type="ECO:0000256" key="5">
    <source>
        <dbReference type="ARBA" id="ARBA00047925"/>
    </source>
</evidence>
<protein>
    <recommendedName>
        <fullName evidence="6">NAD kinase</fullName>
        <ecNumber evidence="6">2.7.1.23</ecNumber>
    </recommendedName>
    <alternativeName>
        <fullName evidence="6">ATP-dependent NAD kinase</fullName>
    </alternativeName>
</protein>
<dbReference type="GO" id="GO:0046872">
    <property type="term" value="F:metal ion binding"/>
    <property type="evidence" value="ECO:0007669"/>
    <property type="project" value="UniProtKB-UniRule"/>
</dbReference>
<keyword evidence="3 6" id="KW-0521">NADP</keyword>
<evidence type="ECO:0000313" key="10">
    <source>
        <dbReference type="Proteomes" id="UP001288320"/>
    </source>
</evidence>
<feature type="binding site" evidence="6">
    <location>
        <begin position="172"/>
        <end position="177"/>
    </location>
    <ligand>
        <name>NAD(+)</name>
        <dbReference type="ChEBI" id="CHEBI:57540"/>
    </ligand>
</feature>
<organism evidence="7 10">
    <name type="scientific">Actinotignum timonense</name>
    <dbReference type="NCBI Taxonomy" id="1870995"/>
    <lineage>
        <taxon>Bacteria</taxon>
        <taxon>Bacillati</taxon>
        <taxon>Actinomycetota</taxon>
        <taxon>Actinomycetes</taxon>
        <taxon>Actinomycetales</taxon>
        <taxon>Actinomycetaceae</taxon>
        <taxon>Actinotignum</taxon>
    </lineage>
</organism>
<keyword evidence="6" id="KW-0547">Nucleotide-binding</keyword>
<keyword evidence="1 6" id="KW-0808">Transferase</keyword>
<evidence type="ECO:0000256" key="3">
    <source>
        <dbReference type="ARBA" id="ARBA00022857"/>
    </source>
</evidence>
<dbReference type="GeneID" id="92814272"/>
<dbReference type="InterPro" id="IPR017438">
    <property type="entry name" value="ATP-NAD_kinase_N"/>
</dbReference>
<dbReference type="Proteomes" id="UP001288320">
    <property type="component" value="Unassembled WGS sequence"/>
</dbReference>
<evidence type="ECO:0000256" key="1">
    <source>
        <dbReference type="ARBA" id="ARBA00022679"/>
    </source>
</evidence>
<dbReference type="AlphaFoldDB" id="A0AAW9HMB1"/>
<evidence type="ECO:0000256" key="2">
    <source>
        <dbReference type="ARBA" id="ARBA00022777"/>
    </source>
</evidence>
<dbReference type="Gene3D" id="2.60.200.30">
    <property type="entry name" value="Probable inorganic polyphosphate/atp-NAD kinase, domain 2"/>
    <property type="match status" value="1"/>
</dbReference>
<dbReference type="GO" id="GO:0019674">
    <property type="term" value="P:NAD+ metabolic process"/>
    <property type="evidence" value="ECO:0007669"/>
    <property type="project" value="InterPro"/>
</dbReference>
<dbReference type="InterPro" id="IPR002504">
    <property type="entry name" value="NADK"/>
</dbReference>
<dbReference type="GO" id="GO:0005737">
    <property type="term" value="C:cytoplasm"/>
    <property type="evidence" value="ECO:0007669"/>
    <property type="project" value="UniProtKB-SubCell"/>
</dbReference>
<comment type="cofactor">
    <cofactor evidence="6">
        <name>a divalent metal cation</name>
        <dbReference type="ChEBI" id="CHEBI:60240"/>
    </cofactor>
</comment>
<dbReference type="Pfam" id="PF20143">
    <property type="entry name" value="NAD_kinase_C"/>
    <property type="match status" value="1"/>
</dbReference>
<keyword evidence="6" id="KW-0067">ATP-binding</keyword>
<comment type="function">
    <text evidence="6">Involved in the regulation of the intracellular balance of NAD and NADP, and is a key enzyme in the biosynthesis of NADP. Catalyzes specifically the phosphorylation on 2'-hydroxyl of the adenosine moiety of NAD to yield NADP.</text>
</comment>
<feature type="binding site" evidence="6">
    <location>
        <position position="196"/>
    </location>
    <ligand>
        <name>NAD(+)</name>
        <dbReference type="ChEBI" id="CHEBI:57540"/>
    </ligand>
</feature>
<dbReference type="PANTHER" id="PTHR20275:SF0">
    <property type="entry name" value="NAD KINASE"/>
    <property type="match status" value="1"/>
</dbReference>
<dbReference type="GO" id="GO:0003951">
    <property type="term" value="F:NAD+ kinase activity"/>
    <property type="evidence" value="ECO:0007669"/>
    <property type="project" value="UniProtKB-UniRule"/>
</dbReference>
<comment type="caution">
    <text evidence="6">Lacks conserved residue(s) required for the propagation of feature annotation.</text>
</comment>
<feature type="binding site" evidence="6">
    <location>
        <position position="159"/>
    </location>
    <ligand>
        <name>NAD(+)</name>
        <dbReference type="ChEBI" id="CHEBI:57540"/>
    </ligand>
</feature>
<keyword evidence="6" id="KW-0963">Cytoplasm</keyword>
<keyword evidence="9" id="KW-1185">Reference proteome</keyword>
<dbReference type="HAMAP" id="MF_00361">
    <property type="entry name" value="NAD_kinase"/>
    <property type="match status" value="1"/>
</dbReference>
<accession>A0AAW9HMB1</accession>
<evidence type="ECO:0000256" key="6">
    <source>
        <dbReference type="HAMAP-Rule" id="MF_00361"/>
    </source>
</evidence>
<comment type="caution">
    <text evidence="7">The sequence shown here is derived from an EMBL/GenBank/DDBJ whole genome shotgun (WGS) entry which is preliminary data.</text>
</comment>
<sequence length="281" mass="30617">MAQPKVALVVNRTLPPQMERAAHDAIVALEERGIQVDTSETLAGARDADLILVMGGDGTILRGAELGRSTDVPILGINYGHMGFLSEAQPDELPAVVERIAARDWVISERMTIDVHVQRPDGSCIVQWALNEVSVEKAFNSRLIETSIGVDGREISAFKADAVLLSTPTGSTAYNFSAGGPVVWPSVEALLLTPVAAHALFTRPLVVSPYSTLEVRVLRDEAMVSCDSRRRLVAPEGTVITAVRGERPVKLARLNETPFSGRLVARFHLPVRGWREREVRE</sequence>
<dbReference type="SUPFAM" id="SSF111331">
    <property type="entry name" value="NAD kinase/diacylglycerol kinase-like"/>
    <property type="match status" value="1"/>
</dbReference>
<dbReference type="GO" id="GO:0006741">
    <property type="term" value="P:NADP+ biosynthetic process"/>
    <property type="evidence" value="ECO:0007669"/>
    <property type="project" value="UniProtKB-UniRule"/>
</dbReference>
<comment type="similarity">
    <text evidence="6">Belongs to the NAD kinase family.</text>
</comment>
<dbReference type="NCBIfam" id="NF002892">
    <property type="entry name" value="PRK03372.1"/>
    <property type="match status" value="1"/>
</dbReference>
<gene>
    <name evidence="6" type="primary">nadK</name>
    <name evidence="7" type="ORF">R6G74_01090</name>
    <name evidence="8" type="ORF">R6P33_04425</name>
</gene>
<comment type="catalytic activity">
    <reaction evidence="5 6">
        <text>NAD(+) + ATP = ADP + NADP(+) + H(+)</text>
        <dbReference type="Rhea" id="RHEA:18629"/>
        <dbReference type="ChEBI" id="CHEBI:15378"/>
        <dbReference type="ChEBI" id="CHEBI:30616"/>
        <dbReference type="ChEBI" id="CHEBI:57540"/>
        <dbReference type="ChEBI" id="CHEBI:58349"/>
        <dbReference type="ChEBI" id="CHEBI:456216"/>
        <dbReference type="EC" id="2.7.1.23"/>
    </reaction>
</comment>
<evidence type="ECO:0000313" key="8">
    <source>
        <dbReference type="EMBL" id="MDY5146268.1"/>
    </source>
</evidence>
<dbReference type="InterPro" id="IPR016064">
    <property type="entry name" value="NAD/diacylglycerol_kinase_sf"/>
</dbReference>
<keyword evidence="4 6" id="KW-0520">NAD</keyword>
<feature type="binding site" evidence="6">
    <location>
        <begin position="57"/>
        <end position="58"/>
    </location>
    <ligand>
        <name>NAD(+)</name>
        <dbReference type="ChEBI" id="CHEBI:57540"/>
    </ligand>
</feature>
<dbReference type="EMBL" id="JAWNFV010000002">
    <property type="protein sequence ID" value="MDY5139913.1"/>
    <property type="molecule type" value="Genomic_DNA"/>
</dbReference>
<name>A0AAW9HMB1_9ACTO</name>
<feature type="binding site" evidence="6">
    <location>
        <position position="62"/>
    </location>
    <ligand>
        <name>NAD(+)</name>
        <dbReference type="ChEBI" id="CHEBI:57540"/>
    </ligand>
</feature>
<reference evidence="7 9" key="1">
    <citation type="submission" date="2023-10" db="EMBL/GenBank/DDBJ databases">
        <title>Whole Genome based description of the genera Actinobaculum and Actinotignum reveals a complex phylogenetic relationship within the species included in the genus Actinotignum.</title>
        <authorList>
            <person name="Jensen C.S."/>
            <person name="Dargis R."/>
            <person name="Kemp M."/>
            <person name="Christensen J.J."/>
        </authorList>
    </citation>
    <scope>NUCLEOTIDE SEQUENCE</scope>
    <source>
        <strain evidence="8 9">SLA_B089</strain>
        <strain evidence="7">SLA_B245</strain>
    </source>
</reference>
<dbReference type="GO" id="GO:0005524">
    <property type="term" value="F:ATP binding"/>
    <property type="evidence" value="ECO:0007669"/>
    <property type="project" value="UniProtKB-KW"/>
</dbReference>
<comment type="subcellular location">
    <subcellularLocation>
        <location evidence="6">Cytoplasm</location>
    </subcellularLocation>
</comment>
<evidence type="ECO:0000256" key="4">
    <source>
        <dbReference type="ARBA" id="ARBA00023027"/>
    </source>
</evidence>
<dbReference type="Proteomes" id="UP001284901">
    <property type="component" value="Unassembled WGS sequence"/>
</dbReference>
<dbReference type="EMBL" id="JAWNFY010000010">
    <property type="protein sequence ID" value="MDY5146268.1"/>
    <property type="molecule type" value="Genomic_DNA"/>
</dbReference>
<dbReference type="PANTHER" id="PTHR20275">
    <property type="entry name" value="NAD KINASE"/>
    <property type="match status" value="1"/>
</dbReference>
<evidence type="ECO:0000313" key="7">
    <source>
        <dbReference type="EMBL" id="MDY5139913.1"/>
    </source>
</evidence>
<dbReference type="Gene3D" id="3.40.50.10330">
    <property type="entry name" value="Probable inorganic polyphosphate/atp-NAD kinase, domain 1"/>
    <property type="match status" value="1"/>
</dbReference>
<dbReference type="RefSeq" id="WP_026429285.1">
    <property type="nucleotide sequence ID" value="NZ_CAUPFC010000032.1"/>
</dbReference>
<feature type="binding site" evidence="6">
    <location>
        <begin position="131"/>
        <end position="132"/>
    </location>
    <ligand>
        <name>NAD(+)</name>
        <dbReference type="ChEBI" id="CHEBI:57540"/>
    </ligand>
</feature>
<proteinExistence type="inferred from homology"/>
<feature type="binding site" evidence="6">
    <location>
        <position position="142"/>
    </location>
    <ligand>
        <name>NAD(+)</name>
        <dbReference type="ChEBI" id="CHEBI:57540"/>
    </ligand>
</feature>
<feature type="active site" description="Proton acceptor" evidence="6">
    <location>
        <position position="57"/>
    </location>
</feature>